<dbReference type="EMBL" id="CP053452">
    <property type="protein sequence ID" value="QJW98744.1"/>
    <property type="molecule type" value="Genomic_DNA"/>
</dbReference>
<protein>
    <submittedName>
        <fullName evidence="3">Uncharacterized protein</fullName>
    </submittedName>
</protein>
<evidence type="ECO:0000256" key="1">
    <source>
        <dbReference type="SAM" id="MobiDB-lite"/>
    </source>
</evidence>
<dbReference type="PROSITE" id="PS51257">
    <property type="entry name" value="PROKAR_LIPOPROTEIN"/>
    <property type="match status" value="1"/>
</dbReference>
<evidence type="ECO:0000313" key="3">
    <source>
        <dbReference type="EMBL" id="QJW98744.1"/>
    </source>
</evidence>
<sequence>MRSRTLAALVATLALHTLIGCQSCPCCGNRDQAPPRDAFKSGSQSGSPAPQGVPGAATTLPRGATAAPTGNPQPTGAYGGTGG</sequence>
<dbReference type="Proteomes" id="UP000503447">
    <property type="component" value="Chromosome"/>
</dbReference>
<evidence type="ECO:0000256" key="2">
    <source>
        <dbReference type="SAM" id="SignalP"/>
    </source>
</evidence>
<accession>A0A6M5YYX9</accession>
<gene>
    <name evidence="3" type="ORF">FTUN_6339</name>
</gene>
<dbReference type="KEGG" id="ftj:FTUN_6339"/>
<organism evidence="3 4">
    <name type="scientific">Frigoriglobus tundricola</name>
    <dbReference type="NCBI Taxonomy" id="2774151"/>
    <lineage>
        <taxon>Bacteria</taxon>
        <taxon>Pseudomonadati</taxon>
        <taxon>Planctomycetota</taxon>
        <taxon>Planctomycetia</taxon>
        <taxon>Gemmatales</taxon>
        <taxon>Gemmataceae</taxon>
        <taxon>Frigoriglobus</taxon>
    </lineage>
</organism>
<feature type="region of interest" description="Disordered" evidence="1">
    <location>
        <begin position="32"/>
        <end position="83"/>
    </location>
</feature>
<keyword evidence="4" id="KW-1185">Reference proteome</keyword>
<evidence type="ECO:0000313" key="4">
    <source>
        <dbReference type="Proteomes" id="UP000503447"/>
    </source>
</evidence>
<feature type="compositionally biased region" description="Low complexity" evidence="1">
    <location>
        <begin position="41"/>
        <end position="57"/>
    </location>
</feature>
<reference evidence="4" key="1">
    <citation type="submission" date="2020-05" db="EMBL/GenBank/DDBJ databases">
        <title>Frigoriglobus tundricola gen. nov., sp. nov., a psychrotolerant cellulolytic planctomycete of the family Gemmataceae with two divergent copies of 16S rRNA gene.</title>
        <authorList>
            <person name="Kulichevskaya I.S."/>
            <person name="Ivanova A.A."/>
            <person name="Naumoff D.G."/>
            <person name="Beletsky A.V."/>
            <person name="Rijpstra W.I.C."/>
            <person name="Sinninghe Damste J.S."/>
            <person name="Mardanov A.V."/>
            <person name="Ravin N.V."/>
            <person name="Dedysh S.N."/>
        </authorList>
    </citation>
    <scope>NUCLEOTIDE SEQUENCE [LARGE SCALE GENOMIC DNA]</scope>
    <source>
        <strain evidence="4">PL17</strain>
    </source>
</reference>
<feature type="chain" id="PRO_5026709232" evidence="2">
    <location>
        <begin position="24"/>
        <end position="83"/>
    </location>
</feature>
<name>A0A6M5YYX9_9BACT</name>
<proteinExistence type="predicted"/>
<keyword evidence="2" id="KW-0732">Signal</keyword>
<dbReference type="RefSeq" id="WP_171473849.1">
    <property type="nucleotide sequence ID" value="NZ_CP053452.2"/>
</dbReference>
<dbReference type="AlphaFoldDB" id="A0A6M5YYX9"/>
<feature type="signal peptide" evidence="2">
    <location>
        <begin position="1"/>
        <end position="23"/>
    </location>
</feature>